<gene>
    <name evidence="2" type="ORF">F6A08_00105</name>
</gene>
<dbReference type="Proteomes" id="UP000478836">
    <property type="component" value="Unassembled WGS sequence"/>
</dbReference>
<keyword evidence="1" id="KW-0812">Transmembrane</keyword>
<organism evidence="2 3">
    <name type="scientific">Microbacterium algeriense</name>
    <dbReference type="NCBI Taxonomy" id="2615184"/>
    <lineage>
        <taxon>Bacteria</taxon>
        <taxon>Bacillati</taxon>
        <taxon>Actinomycetota</taxon>
        <taxon>Actinomycetes</taxon>
        <taxon>Micrococcales</taxon>
        <taxon>Microbacteriaceae</taxon>
        <taxon>Microbacterium</taxon>
    </lineage>
</organism>
<accession>A0ABQ6V789</accession>
<keyword evidence="1" id="KW-1133">Transmembrane helix</keyword>
<keyword evidence="3" id="KW-1185">Reference proteome</keyword>
<reference evidence="3" key="1">
    <citation type="submission" date="2019-09" db="EMBL/GenBank/DDBJ databases">
        <title>Whole genome sequencing of Microbacterium maritypicum.</title>
        <authorList>
            <person name="Lenchi N."/>
        </authorList>
    </citation>
    <scope>NUCLEOTIDE SEQUENCE [LARGE SCALE GENOMIC DNA]</scope>
    <source>
        <strain evidence="3">G1</strain>
    </source>
</reference>
<protein>
    <submittedName>
        <fullName evidence="2">Uncharacterized protein</fullName>
    </submittedName>
</protein>
<dbReference type="GeneID" id="77474822"/>
<evidence type="ECO:0000313" key="3">
    <source>
        <dbReference type="Proteomes" id="UP000478836"/>
    </source>
</evidence>
<dbReference type="EMBL" id="WAAO01000001">
    <property type="protein sequence ID" value="KAB1866277.1"/>
    <property type="molecule type" value="Genomic_DNA"/>
</dbReference>
<comment type="caution">
    <text evidence="2">The sequence shown here is derived from an EMBL/GenBank/DDBJ whole genome shotgun (WGS) entry which is preliminary data.</text>
</comment>
<name>A0ABQ6V789_9MICO</name>
<dbReference type="RefSeq" id="WP_151458251.1">
    <property type="nucleotide sequence ID" value="NZ_WAAO01000001.1"/>
</dbReference>
<evidence type="ECO:0000256" key="1">
    <source>
        <dbReference type="SAM" id="Phobius"/>
    </source>
</evidence>
<sequence>MAWFVMSMDPDSYTNSFGKRVRILFSPVRFSLFIAAVLFSIAANAVYIRNGGGPEWLGLASVIPLWSCVIWQGVTDAKFRRQDREDARRASR</sequence>
<evidence type="ECO:0000313" key="2">
    <source>
        <dbReference type="EMBL" id="KAB1866277.1"/>
    </source>
</evidence>
<proteinExistence type="predicted"/>
<keyword evidence="1" id="KW-0472">Membrane</keyword>
<feature type="transmembrane region" description="Helical" evidence="1">
    <location>
        <begin position="56"/>
        <end position="74"/>
    </location>
</feature>
<feature type="transmembrane region" description="Helical" evidence="1">
    <location>
        <begin position="30"/>
        <end position="50"/>
    </location>
</feature>